<dbReference type="InterPro" id="IPR020084">
    <property type="entry name" value="NUDIX_hydrolase_CS"/>
</dbReference>
<keyword evidence="8" id="KW-0520">NAD</keyword>
<evidence type="ECO:0000256" key="9">
    <source>
        <dbReference type="ARBA" id="ARBA00023679"/>
    </source>
</evidence>
<keyword evidence="6 10" id="KW-0378">Hydrolase</keyword>
<dbReference type="GO" id="GO:0006742">
    <property type="term" value="P:NADP+ catabolic process"/>
    <property type="evidence" value="ECO:0007669"/>
    <property type="project" value="TreeGrafter"/>
</dbReference>
<dbReference type="Proteomes" id="UP000219494">
    <property type="component" value="Unassembled WGS sequence"/>
</dbReference>
<evidence type="ECO:0000256" key="5">
    <source>
        <dbReference type="ARBA" id="ARBA00022723"/>
    </source>
</evidence>
<dbReference type="PANTHER" id="PTHR42904">
    <property type="entry name" value="NUDIX HYDROLASE, NUDC SUBFAMILY"/>
    <property type="match status" value="1"/>
</dbReference>
<comment type="cofactor">
    <cofactor evidence="1">
        <name>Mg(2+)</name>
        <dbReference type="ChEBI" id="CHEBI:18420"/>
    </cofactor>
</comment>
<dbReference type="InterPro" id="IPR015376">
    <property type="entry name" value="Znr_NADH_PPase"/>
</dbReference>
<comment type="cofactor">
    <cofactor evidence="2">
        <name>Zn(2+)</name>
        <dbReference type="ChEBI" id="CHEBI:29105"/>
    </cofactor>
</comment>
<dbReference type="Pfam" id="PF09296">
    <property type="entry name" value="NUDIX-like"/>
    <property type="match status" value="1"/>
</dbReference>
<dbReference type="InterPro" id="IPR015375">
    <property type="entry name" value="NADH_PPase-like_N"/>
</dbReference>
<protein>
    <recommendedName>
        <fullName evidence="4">NAD(+) diphosphatase</fullName>
        <ecNumber evidence="4">3.6.1.22</ecNumber>
    </recommendedName>
</protein>
<dbReference type="RefSeq" id="WP_097063112.1">
    <property type="nucleotide sequence ID" value="NZ_OBMI01000001.1"/>
</dbReference>
<dbReference type="Gene3D" id="3.90.79.20">
    <property type="match status" value="1"/>
</dbReference>
<dbReference type="InterPro" id="IPR000086">
    <property type="entry name" value="NUDIX_hydrolase_dom"/>
</dbReference>
<evidence type="ECO:0000256" key="3">
    <source>
        <dbReference type="ARBA" id="ARBA00009595"/>
    </source>
</evidence>
<dbReference type="GO" id="GO:0046872">
    <property type="term" value="F:metal ion binding"/>
    <property type="evidence" value="ECO:0007669"/>
    <property type="project" value="UniProtKB-KW"/>
</dbReference>
<comment type="similarity">
    <text evidence="3">Belongs to the Nudix hydrolase family. NudC subfamily.</text>
</comment>
<evidence type="ECO:0000256" key="6">
    <source>
        <dbReference type="ARBA" id="ARBA00022801"/>
    </source>
</evidence>
<gene>
    <name evidence="12" type="ORF">SAMN06297144_1321</name>
</gene>
<dbReference type="AlphaFoldDB" id="A0A285QGI6"/>
<dbReference type="NCBIfam" id="NF001299">
    <property type="entry name" value="PRK00241.1"/>
    <property type="match status" value="1"/>
</dbReference>
<proteinExistence type="inferred from homology"/>
<feature type="domain" description="Nudix hydrolase" evidence="11">
    <location>
        <begin position="149"/>
        <end position="273"/>
    </location>
</feature>
<keyword evidence="5" id="KW-0479">Metal-binding</keyword>
<accession>A0A285QGI6</accession>
<dbReference type="PRINTS" id="PR00502">
    <property type="entry name" value="NUDIXFAMILY"/>
</dbReference>
<comment type="catalytic activity">
    <reaction evidence="9">
        <text>a 5'-end NAD(+)-phospho-ribonucleoside in mRNA + H2O = a 5'-end phospho-adenosine-phospho-ribonucleoside in mRNA + beta-nicotinamide D-ribonucleotide + 2 H(+)</text>
        <dbReference type="Rhea" id="RHEA:60876"/>
        <dbReference type="Rhea" id="RHEA-COMP:15698"/>
        <dbReference type="Rhea" id="RHEA-COMP:15719"/>
        <dbReference type="ChEBI" id="CHEBI:14649"/>
        <dbReference type="ChEBI" id="CHEBI:15377"/>
        <dbReference type="ChEBI" id="CHEBI:15378"/>
        <dbReference type="ChEBI" id="CHEBI:144029"/>
        <dbReference type="ChEBI" id="CHEBI:144051"/>
    </reaction>
    <physiologicalReaction direction="left-to-right" evidence="9">
        <dbReference type="Rhea" id="RHEA:60877"/>
    </physiologicalReaction>
</comment>
<dbReference type="InterPro" id="IPR015797">
    <property type="entry name" value="NUDIX_hydrolase-like_dom_sf"/>
</dbReference>
<dbReference type="EMBL" id="OBMI01000001">
    <property type="protein sequence ID" value="SOB80956.1"/>
    <property type="molecule type" value="Genomic_DNA"/>
</dbReference>
<name>A0A285QGI6_9SPHN</name>
<dbReference type="PANTHER" id="PTHR42904:SF6">
    <property type="entry name" value="NAD-CAPPED RNA HYDROLASE NUDT12"/>
    <property type="match status" value="1"/>
</dbReference>
<dbReference type="Gene3D" id="3.90.79.10">
    <property type="entry name" value="Nucleoside Triphosphate Pyrophosphohydrolase"/>
    <property type="match status" value="1"/>
</dbReference>
<dbReference type="OrthoDB" id="9791656at2"/>
<dbReference type="PROSITE" id="PS51462">
    <property type="entry name" value="NUDIX"/>
    <property type="match status" value="1"/>
</dbReference>
<evidence type="ECO:0000256" key="1">
    <source>
        <dbReference type="ARBA" id="ARBA00001946"/>
    </source>
</evidence>
<dbReference type="GO" id="GO:0019677">
    <property type="term" value="P:NAD+ catabolic process"/>
    <property type="evidence" value="ECO:0007669"/>
    <property type="project" value="TreeGrafter"/>
</dbReference>
<evidence type="ECO:0000313" key="12">
    <source>
        <dbReference type="EMBL" id="SOB80956.1"/>
    </source>
</evidence>
<evidence type="ECO:0000256" key="7">
    <source>
        <dbReference type="ARBA" id="ARBA00022842"/>
    </source>
</evidence>
<dbReference type="SUPFAM" id="SSF55811">
    <property type="entry name" value="Nudix"/>
    <property type="match status" value="1"/>
</dbReference>
<reference evidence="12 13" key="1">
    <citation type="submission" date="2017-07" db="EMBL/GenBank/DDBJ databases">
        <authorList>
            <person name="Sun Z.S."/>
            <person name="Albrecht U."/>
            <person name="Echele G."/>
            <person name="Lee C.C."/>
        </authorList>
    </citation>
    <scope>NUCLEOTIDE SEQUENCE [LARGE SCALE GENOMIC DNA]</scope>
    <source>
        <strain evidence="12 13">CGMCC 1.12672</strain>
    </source>
</reference>
<evidence type="ECO:0000259" key="11">
    <source>
        <dbReference type="PROSITE" id="PS51462"/>
    </source>
</evidence>
<dbReference type="CDD" id="cd03429">
    <property type="entry name" value="NUDIX_NADH_pyrophosphatase_Nudt13"/>
    <property type="match status" value="1"/>
</dbReference>
<keyword evidence="13" id="KW-1185">Reference proteome</keyword>
<evidence type="ECO:0000256" key="2">
    <source>
        <dbReference type="ARBA" id="ARBA00001947"/>
    </source>
</evidence>
<evidence type="ECO:0000256" key="8">
    <source>
        <dbReference type="ARBA" id="ARBA00023027"/>
    </source>
</evidence>
<dbReference type="GO" id="GO:0005829">
    <property type="term" value="C:cytosol"/>
    <property type="evidence" value="ECO:0007669"/>
    <property type="project" value="TreeGrafter"/>
</dbReference>
<dbReference type="PROSITE" id="PS00893">
    <property type="entry name" value="NUDIX_BOX"/>
    <property type="match status" value="1"/>
</dbReference>
<evidence type="ECO:0000313" key="13">
    <source>
        <dbReference type="Proteomes" id="UP000219494"/>
    </source>
</evidence>
<keyword evidence="7" id="KW-0460">Magnesium</keyword>
<evidence type="ECO:0000256" key="10">
    <source>
        <dbReference type="RuleBase" id="RU003476"/>
    </source>
</evidence>
<dbReference type="Pfam" id="PF09297">
    <property type="entry name" value="Zn_ribbon_NUD"/>
    <property type="match status" value="1"/>
</dbReference>
<organism evidence="12 13">
    <name type="scientific">Sphingomonas guangdongensis</name>
    <dbReference type="NCBI Taxonomy" id="1141890"/>
    <lineage>
        <taxon>Bacteria</taxon>
        <taxon>Pseudomonadati</taxon>
        <taxon>Pseudomonadota</taxon>
        <taxon>Alphaproteobacteria</taxon>
        <taxon>Sphingomonadales</taxon>
        <taxon>Sphingomonadaceae</taxon>
        <taxon>Sphingomonas</taxon>
    </lineage>
</organism>
<dbReference type="EC" id="3.6.1.22" evidence="4"/>
<dbReference type="InterPro" id="IPR050241">
    <property type="entry name" value="NAD-cap_RNA_hydrolase_NudC"/>
</dbReference>
<evidence type="ECO:0000256" key="4">
    <source>
        <dbReference type="ARBA" id="ARBA00012381"/>
    </source>
</evidence>
<sequence>MIATGFTGSWLDRADAVRHDDAALAALGADPGARLLVLDAGDPQVGADGRLAWQPVAELGELLFLGLHDGVPHFAPLLAAHGTGAARSPALFALLDRLAPGDAAVFGTARALLSWHTRHRFCANCGGVTAPIRGGWARRCAVCGTEHFPRTDPVVIMVVEHDGRALLGRQTAWPPRRYSALAGFVEPGESVEEAVAREVQEEAGVRVRDVRYLASQPWPFPGQLMIGAVAQADDPTLTVDTRELEDAIWVTRAELAAALRGDADARFLPPPAYAIARTLLEAWVTDAPAQAGA</sequence>
<dbReference type="InterPro" id="IPR020476">
    <property type="entry name" value="Nudix_hydrolase"/>
</dbReference>
<dbReference type="GO" id="GO:0035529">
    <property type="term" value="F:NADH pyrophosphatase activity"/>
    <property type="evidence" value="ECO:0007669"/>
    <property type="project" value="TreeGrafter"/>
</dbReference>
<dbReference type="Pfam" id="PF00293">
    <property type="entry name" value="NUDIX"/>
    <property type="match status" value="1"/>
</dbReference>
<dbReference type="InterPro" id="IPR049734">
    <property type="entry name" value="NudC-like_C"/>
</dbReference>